<keyword evidence="3" id="KW-1185">Reference proteome</keyword>
<sequence length="126" mass="13998">MSSPFSPFKSNPWANDCSDSQEDTKDSPPDINQTAEQHSGIYADYFREVPKLDADGANWADFKELWLYAVNAAEIGHLVRFDFEPPVELEMGTGRGAATAFDSELCSYLETFGEPVQGFPGSETYE</sequence>
<reference evidence="2 3" key="1">
    <citation type="submission" date="2024-01" db="EMBL/GenBank/DDBJ databases">
        <title>A draft genome for the cacao thread blight pathogen Marasmiellus scandens.</title>
        <authorList>
            <person name="Baruah I.K."/>
            <person name="Leung J."/>
            <person name="Bukari Y."/>
            <person name="Amoako-Attah I."/>
            <person name="Meinhardt L.W."/>
            <person name="Bailey B.A."/>
            <person name="Cohen S.P."/>
        </authorList>
    </citation>
    <scope>NUCLEOTIDE SEQUENCE [LARGE SCALE GENOMIC DNA]</scope>
    <source>
        <strain evidence="2 3">GH-19</strain>
    </source>
</reference>
<protein>
    <submittedName>
        <fullName evidence="2">Uncharacterized protein</fullName>
    </submittedName>
</protein>
<proteinExistence type="predicted"/>
<feature type="region of interest" description="Disordered" evidence="1">
    <location>
        <begin position="1"/>
        <end position="37"/>
    </location>
</feature>
<organism evidence="2 3">
    <name type="scientific">Marasmiellus scandens</name>
    <dbReference type="NCBI Taxonomy" id="2682957"/>
    <lineage>
        <taxon>Eukaryota</taxon>
        <taxon>Fungi</taxon>
        <taxon>Dikarya</taxon>
        <taxon>Basidiomycota</taxon>
        <taxon>Agaricomycotina</taxon>
        <taxon>Agaricomycetes</taxon>
        <taxon>Agaricomycetidae</taxon>
        <taxon>Agaricales</taxon>
        <taxon>Marasmiineae</taxon>
        <taxon>Omphalotaceae</taxon>
        <taxon>Marasmiellus</taxon>
    </lineage>
</organism>
<comment type="caution">
    <text evidence="2">The sequence shown here is derived from an EMBL/GenBank/DDBJ whole genome shotgun (WGS) entry which is preliminary data.</text>
</comment>
<evidence type="ECO:0000256" key="1">
    <source>
        <dbReference type="SAM" id="MobiDB-lite"/>
    </source>
</evidence>
<evidence type="ECO:0000313" key="3">
    <source>
        <dbReference type="Proteomes" id="UP001498398"/>
    </source>
</evidence>
<name>A0ABR1JIR9_9AGAR</name>
<gene>
    <name evidence="2" type="ORF">VKT23_008222</name>
</gene>
<accession>A0ABR1JIR9</accession>
<dbReference type="EMBL" id="JBANRG010000012">
    <property type="protein sequence ID" value="KAK7461790.1"/>
    <property type="molecule type" value="Genomic_DNA"/>
</dbReference>
<dbReference type="Proteomes" id="UP001498398">
    <property type="component" value="Unassembled WGS sequence"/>
</dbReference>
<feature type="compositionally biased region" description="Polar residues" evidence="1">
    <location>
        <begin position="1"/>
        <end position="13"/>
    </location>
</feature>
<evidence type="ECO:0000313" key="2">
    <source>
        <dbReference type="EMBL" id="KAK7461790.1"/>
    </source>
</evidence>